<feature type="domain" description="VTT" evidence="2">
    <location>
        <begin position="159"/>
        <end position="277"/>
    </location>
</feature>
<dbReference type="AlphaFoldDB" id="A0A9C7PT36"/>
<organism evidence="3 4">
    <name type="scientific">Galdieria partita</name>
    <dbReference type="NCBI Taxonomy" id="83374"/>
    <lineage>
        <taxon>Eukaryota</taxon>
        <taxon>Rhodophyta</taxon>
        <taxon>Bangiophyceae</taxon>
        <taxon>Galdieriales</taxon>
        <taxon>Galdieriaceae</taxon>
        <taxon>Galdieria</taxon>
    </lineage>
</organism>
<keyword evidence="1" id="KW-0812">Transmembrane</keyword>
<comment type="caution">
    <text evidence="3">The sequence shown here is derived from an EMBL/GenBank/DDBJ whole genome shotgun (WGS) entry which is preliminary data.</text>
</comment>
<name>A0A9C7PT36_9RHOD</name>
<keyword evidence="4" id="KW-1185">Reference proteome</keyword>
<dbReference type="PANTHER" id="PTHR46826">
    <property type="match status" value="1"/>
</dbReference>
<evidence type="ECO:0000313" key="4">
    <source>
        <dbReference type="Proteomes" id="UP001061958"/>
    </source>
</evidence>
<dbReference type="Proteomes" id="UP001061958">
    <property type="component" value="Unassembled WGS sequence"/>
</dbReference>
<proteinExistence type="predicted"/>
<dbReference type="InterPro" id="IPR053240">
    <property type="entry name" value="VTT_domain"/>
</dbReference>
<reference evidence="3" key="2">
    <citation type="submission" date="2022-01" db="EMBL/GenBank/DDBJ databases">
        <authorList>
            <person name="Hirooka S."/>
            <person name="Miyagishima S.Y."/>
        </authorList>
    </citation>
    <scope>NUCLEOTIDE SEQUENCE</scope>
    <source>
        <strain evidence="3">NBRC 102759</strain>
    </source>
</reference>
<dbReference type="OrthoDB" id="166803at2759"/>
<feature type="transmembrane region" description="Helical" evidence="1">
    <location>
        <begin position="100"/>
        <end position="124"/>
    </location>
</feature>
<dbReference type="InterPro" id="IPR032816">
    <property type="entry name" value="VTT_dom"/>
</dbReference>
<keyword evidence="1" id="KW-0472">Membrane</keyword>
<feature type="transmembrane region" description="Helical" evidence="1">
    <location>
        <begin position="178"/>
        <end position="200"/>
    </location>
</feature>
<feature type="transmembrane region" description="Helical" evidence="1">
    <location>
        <begin position="254"/>
        <end position="275"/>
    </location>
</feature>
<feature type="transmembrane region" description="Helical" evidence="1">
    <location>
        <begin position="228"/>
        <end position="248"/>
    </location>
</feature>
<dbReference type="EMBL" id="BQMJ01000007">
    <property type="protein sequence ID" value="GJQ09177.1"/>
    <property type="molecule type" value="Genomic_DNA"/>
</dbReference>
<gene>
    <name evidence="3" type="ORF">GpartN1_g968.t1</name>
</gene>
<evidence type="ECO:0000256" key="1">
    <source>
        <dbReference type="SAM" id="Phobius"/>
    </source>
</evidence>
<evidence type="ECO:0000313" key="3">
    <source>
        <dbReference type="EMBL" id="GJQ09177.1"/>
    </source>
</evidence>
<feature type="transmembrane region" description="Helical" evidence="1">
    <location>
        <begin position="145"/>
        <end position="172"/>
    </location>
</feature>
<keyword evidence="1" id="KW-1133">Transmembrane helix</keyword>
<accession>A0A9C7PT36</accession>
<dbReference type="Pfam" id="PF09335">
    <property type="entry name" value="VTT_dom"/>
    <property type="match status" value="1"/>
</dbReference>
<reference evidence="3" key="1">
    <citation type="journal article" date="2022" name="Proc. Natl. Acad. Sci. U.S.A.">
        <title>Life cycle and functional genomics of the unicellular red alga Galdieria for elucidating algal and plant evolution and industrial use.</title>
        <authorList>
            <person name="Hirooka S."/>
            <person name="Itabashi T."/>
            <person name="Ichinose T.M."/>
            <person name="Onuma R."/>
            <person name="Fujiwara T."/>
            <person name="Yamashita S."/>
            <person name="Jong L.W."/>
            <person name="Tomita R."/>
            <person name="Iwane A.H."/>
            <person name="Miyagishima S.Y."/>
        </authorList>
    </citation>
    <scope>NUCLEOTIDE SEQUENCE</scope>
    <source>
        <strain evidence="3">NBRC 102759</strain>
    </source>
</reference>
<protein>
    <recommendedName>
        <fullName evidence="2">VTT domain-containing protein</fullName>
    </recommendedName>
</protein>
<evidence type="ECO:0000259" key="2">
    <source>
        <dbReference type="Pfam" id="PF09335"/>
    </source>
</evidence>
<dbReference type="PANTHER" id="PTHR46826:SF1">
    <property type="entry name" value="TVP38_TMEM64 FAMILY MEMBRANE PROTEIN YDJX"/>
    <property type="match status" value="1"/>
</dbReference>
<sequence length="337" mass="37951">MGFQVCVKCILYESCFQTRKCMYRPISCFSQNTNWFGLFQTRVLLSFSKRMRPVHSLYAKSAHVFRMSQHERFVKESCDSLKEKTKEMEHMKETWKGNNINLFVIIVAALSVLGFGGVSLNKYFQEGNLQPLIDWIESFGPLASVVYGSLYFLLEVVCLPAFPLTVAAGYLFGFWKGLVTVSLAGTCASGVSFLLSRYTLRTIVQKVSKRYERFKTIDRAISRQGFKIVLLLRLSPILPFAISNYLYGLTSIPFGPYILASWLGMLPGTTLYVYGGYVGRSVTLSMNSGIELHSEWFQQPLMIGVGILVSLGVLSQISQLATEVLNAEEKQTVDKDT</sequence>